<dbReference type="Gene3D" id="1.10.1200.10">
    <property type="entry name" value="ACP-like"/>
    <property type="match status" value="1"/>
</dbReference>
<dbReference type="SUPFAM" id="SSF47336">
    <property type="entry name" value="ACP-like"/>
    <property type="match status" value="1"/>
</dbReference>
<dbReference type="InterPro" id="IPR014030">
    <property type="entry name" value="Ketoacyl_synth_N"/>
</dbReference>
<evidence type="ECO:0000256" key="2">
    <source>
        <dbReference type="ARBA" id="ARBA00022553"/>
    </source>
</evidence>
<dbReference type="PANTHER" id="PTHR43775:SF51">
    <property type="entry name" value="INACTIVE PHENOLPHTHIOCEROL SYNTHESIS POLYKETIDE SYNTHASE TYPE I PKS1-RELATED"/>
    <property type="match status" value="1"/>
</dbReference>
<evidence type="ECO:0000256" key="4">
    <source>
        <dbReference type="ARBA" id="ARBA00023268"/>
    </source>
</evidence>
<dbReference type="InterPro" id="IPR006162">
    <property type="entry name" value="Ppantetheine_attach_site"/>
</dbReference>
<dbReference type="InterPro" id="IPR050091">
    <property type="entry name" value="PKS_NRPS_Biosynth_Enz"/>
</dbReference>
<keyword evidence="7" id="KW-1185">Reference proteome</keyword>
<dbReference type="PROSITE" id="PS00012">
    <property type="entry name" value="PHOSPHOPANTETHEINE"/>
    <property type="match status" value="1"/>
</dbReference>
<dbReference type="Pfam" id="PF00109">
    <property type="entry name" value="ketoacyl-synt"/>
    <property type="match status" value="1"/>
</dbReference>
<dbReference type="InterPro" id="IPR036736">
    <property type="entry name" value="ACP-like_sf"/>
</dbReference>
<dbReference type="InterPro" id="IPR016039">
    <property type="entry name" value="Thiolase-like"/>
</dbReference>
<dbReference type="EMBL" id="JAFFZS010000127">
    <property type="protein sequence ID" value="MBN0049342.1"/>
    <property type="molecule type" value="Genomic_DNA"/>
</dbReference>
<dbReference type="RefSeq" id="WP_240204880.1">
    <property type="nucleotide sequence ID" value="NZ_JAFFZS010000127.1"/>
</dbReference>
<accession>A0ABS2W1Q0</accession>
<dbReference type="Gene3D" id="3.40.47.10">
    <property type="match status" value="1"/>
</dbReference>
<evidence type="ECO:0000313" key="7">
    <source>
        <dbReference type="Proteomes" id="UP000788262"/>
    </source>
</evidence>
<dbReference type="Pfam" id="PF00550">
    <property type="entry name" value="PP-binding"/>
    <property type="match status" value="1"/>
</dbReference>
<gene>
    <name evidence="6" type="ORF">JS756_35910</name>
</gene>
<evidence type="ECO:0000313" key="6">
    <source>
        <dbReference type="EMBL" id="MBN0049342.1"/>
    </source>
</evidence>
<comment type="caution">
    <text evidence="6">The sequence shown here is derived from an EMBL/GenBank/DDBJ whole genome shotgun (WGS) entry which is preliminary data.</text>
</comment>
<keyword evidence="2" id="KW-0597">Phosphoprotein</keyword>
<evidence type="ECO:0000259" key="5">
    <source>
        <dbReference type="PROSITE" id="PS50075"/>
    </source>
</evidence>
<organism evidence="6 7">
    <name type="scientific">Streptomyces actuosus</name>
    <dbReference type="NCBI Taxonomy" id="1885"/>
    <lineage>
        <taxon>Bacteria</taxon>
        <taxon>Bacillati</taxon>
        <taxon>Actinomycetota</taxon>
        <taxon>Actinomycetes</taxon>
        <taxon>Kitasatosporales</taxon>
        <taxon>Streptomycetaceae</taxon>
        <taxon>Streptomyces</taxon>
    </lineage>
</organism>
<keyword evidence="3" id="KW-0808">Transferase</keyword>
<reference evidence="6 7" key="1">
    <citation type="submission" date="2021-02" db="EMBL/GenBank/DDBJ databases">
        <title>Whole genome sequencing of Streptomyces actuosus VRA1.</title>
        <authorList>
            <person name="Sen G."/>
            <person name="Sen A."/>
        </authorList>
    </citation>
    <scope>NUCLEOTIDE SEQUENCE [LARGE SCALE GENOMIC DNA]</scope>
    <source>
        <strain evidence="6 7">VRA1</strain>
    </source>
</reference>
<sequence>MTAELTEADLRRMAREGMQPLAPDDALTLFDLALEGGAALEQAAVLPVNLDIAGLRKHREDVPAVLRALVRTPARRAAESQAVVDGTADLRQRAAALPVAERETFLRDLVCGQVASVLGYTSVADVDAEQPFKALGVDSLTSVELRNRLNGATGMQLPATLVFDHPTPAVLARHLLVQFADGQDETSTPASLLPAATSVDDDPVVIVGMACRFPGGVGSPEDLWRLVSEGGDAIGAF</sequence>
<dbReference type="Gene3D" id="3.40.50.720">
    <property type="entry name" value="NAD(P)-binding Rossmann-like Domain"/>
    <property type="match status" value="1"/>
</dbReference>
<evidence type="ECO:0000256" key="3">
    <source>
        <dbReference type="ARBA" id="ARBA00022679"/>
    </source>
</evidence>
<evidence type="ECO:0000256" key="1">
    <source>
        <dbReference type="ARBA" id="ARBA00022450"/>
    </source>
</evidence>
<dbReference type="PANTHER" id="PTHR43775">
    <property type="entry name" value="FATTY ACID SYNTHASE"/>
    <property type="match status" value="1"/>
</dbReference>
<dbReference type="InterPro" id="IPR020806">
    <property type="entry name" value="PKS_PP-bd"/>
</dbReference>
<dbReference type="SMART" id="SM00823">
    <property type="entry name" value="PKS_PP"/>
    <property type="match status" value="1"/>
</dbReference>
<feature type="non-terminal residue" evidence="6">
    <location>
        <position position="237"/>
    </location>
</feature>
<proteinExistence type="predicted"/>
<dbReference type="PROSITE" id="PS50075">
    <property type="entry name" value="CARRIER"/>
    <property type="match status" value="1"/>
</dbReference>
<dbReference type="Proteomes" id="UP000788262">
    <property type="component" value="Unassembled WGS sequence"/>
</dbReference>
<feature type="domain" description="Carrier" evidence="5">
    <location>
        <begin position="104"/>
        <end position="179"/>
    </location>
</feature>
<dbReference type="InterPro" id="IPR009081">
    <property type="entry name" value="PP-bd_ACP"/>
</dbReference>
<protein>
    <submittedName>
        <fullName evidence="6">Modular polyketide synthase</fullName>
    </submittedName>
</protein>
<keyword evidence="4" id="KW-0511">Multifunctional enzyme</keyword>
<keyword evidence="1" id="KW-0596">Phosphopantetheine</keyword>
<dbReference type="SMART" id="SM01294">
    <property type="entry name" value="PKS_PP_betabranch"/>
    <property type="match status" value="1"/>
</dbReference>
<name>A0ABS2W1Q0_STRAS</name>